<dbReference type="AlphaFoldDB" id="A0A0L0NY19"/>
<accession>A0A0L0NY19</accession>
<dbReference type="Proteomes" id="UP000037122">
    <property type="component" value="Unassembled WGS sequence"/>
</dbReference>
<dbReference type="VEuPathDB" id="FungiDB:QG37_04151"/>
<organism evidence="1 2">
    <name type="scientific">Candidozyma auris</name>
    <name type="common">Yeast</name>
    <name type="synonym">Candida auris</name>
    <dbReference type="NCBI Taxonomy" id="498019"/>
    <lineage>
        <taxon>Eukaryota</taxon>
        <taxon>Fungi</taxon>
        <taxon>Dikarya</taxon>
        <taxon>Ascomycota</taxon>
        <taxon>Saccharomycotina</taxon>
        <taxon>Pichiomycetes</taxon>
        <taxon>Metschnikowiaceae</taxon>
        <taxon>Candidozyma</taxon>
    </lineage>
</organism>
<evidence type="ECO:0000313" key="2">
    <source>
        <dbReference type="Proteomes" id="UP000037122"/>
    </source>
</evidence>
<name>A0A0L0NY19_CANAR</name>
<reference evidence="2" key="1">
    <citation type="journal article" date="2015" name="BMC Genomics">
        <title>Draft genome of a commonly misdiagnosed multidrug resistant pathogen Candida auris.</title>
        <authorList>
            <person name="Chatterjee S."/>
            <person name="Alampalli S.V."/>
            <person name="Nageshan R.K."/>
            <person name="Chettiar S.T."/>
            <person name="Joshi S."/>
            <person name="Tatu U.S."/>
        </authorList>
    </citation>
    <scope>NUCLEOTIDE SEQUENCE [LARGE SCALE GENOMIC DNA]</scope>
    <source>
        <strain evidence="2">6684</strain>
    </source>
</reference>
<proteinExistence type="predicted"/>
<dbReference type="EMBL" id="LGST01000027">
    <property type="protein sequence ID" value="KND99087.1"/>
    <property type="molecule type" value="Genomic_DNA"/>
</dbReference>
<sequence>MKSRPSEAGLVFQSPSSSLIGGVLETVETPDEAENMLSSSKTLGNAAEEKLDSTAGTFMKVYELEVDMGARDSNKLLIHWSSEVAEGVRAVWSR</sequence>
<protein>
    <submittedName>
        <fullName evidence="1">Uncharacterized protein</fullName>
    </submittedName>
</protein>
<comment type="caution">
    <text evidence="1">The sequence shown here is derived from an EMBL/GenBank/DDBJ whole genome shotgun (WGS) entry which is preliminary data.</text>
</comment>
<gene>
    <name evidence="1" type="ORF">QG37_04151</name>
</gene>
<evidence type="ECO:0000313" key="1">
    <source>
        <dbReference type="EMBL" id="KND99087.1"/>
    </source>
</evidence>